<dbReference type="EMBL" id="CAWUFR010001733">
    <property type="protein sequence ID" value="CAK6984291.1"/>
    <property type="molecule type" value="Genomic_DNA"/>
</dbReference>
<proteinExistence type="predicted"/>
<evidence type="ECO:0000313" key="2">
    <source>
        <dbReference type="EMBL" id="CAK6984291.1"/>
    </source>
</evidence>
<comment type="caution">
    <text evidence="2">The sequence shown here is derived from an EMBL/GenBank/DDBJ whole genome shotgun (WGS) entry which is preliminary data.</text>
</comment>
<evidence type="ECO:0000256" key="1">
    <source>
        <dbReference type="SAM" id="Phobius"/>
    </source>
</evidence>
<protein>
    <submittedName>
        <fullName evidence="2">-oxo-5-alpha-steroid 4-dehydrogenase 2-like</fullName>
    </submittedName>
</protein>
<evidence type="ECO:0000313" key="3">
    <source>
        <dbReference type="Proteomes" id="UP001314229"/>
    </source>
</evidence>
<reference evidence="2 3" key="1">
    <citation type="submission" date="2024-01" db="EMBL/GenBank/DDBJ databases">
        <authorList>
            <person name="Alioto T."/>
            <person name="Alioto T."/>
            <person name="Gomez Garrido J."/>
        </authorList>
    </citation>
    <scope>NUCLEOTIDE SEQUENCE [LARGE SCALE GENOMIC DNA]</scope>
</reference>
<keyword evidence="1" id="KW-0472">Membrane</keyword>
<name>A0AAV1QIZ7_SCOSC</name>
<organism evidence="2 3">
    <name type="scientific">Scomber scombrus</name>
    <name type="common">Atlantic mackerel</name>
    <name type="synonym">Scomber vernalis</name>
    <dbReference type="NCBI Taxonomy" id="13677"/>
    <lineage>
        <taxon>Eukaryota</taxon>
        <taxon>Metazoa</taxon>
        <taxon>Chordata</taxon>
        <taxon>Craniata</taxon>
        <taxon>Vertebrata</taxon>
        <taxon>Euteleostomi</taxon>
        <taxon>Actinopterygii</taxon>
        <taxon>Neopterygii</taxon>
        <taxon>Teleostei</taxon>
        <taxon>Neoteleostei</taxon>
        <taxon>Acanthomorphata</taxon>
        <taxon>Pelagiaria</taxon>
        <taxon>Scombriformes</taxon>
        <taxon>Scombridae</taxon>
        <taxon>Scomber</taxon>
    </lineage>
</organism>
<keyword evidence="1" id="KW-0812">Transmembrane</keyword>
<sequence>MECRVATVSYLSWALVVGGVAYLWRQTRNHTGYGRSFIYAFLTRGRPVPLLFVLYAAIFCSINGFLQGHHLLHCARFGDAGLTDARLAA</sequence>
<keyword evidence="3" id="KW-1185">Reference proteome</keyword>
<feature type="non-terminal residue" evidence="2">
    <location>
        <position position="89"/>
    </location>
</feature>
<dbReference type="AlphaFoldDB" id="A0AAV1QIZ7"/>
<feature type="transmembrane region" description="Helical" evidence="1">
    <location>
        <begin position="45"/>
        <end position="66"/>
    </location>
</feature>
<dbReference type="Proteomes" id="UP001314229">
    <property type="component" value="Unassembled WGS sequence"/>
</dbReference>
<accession>A0AAV1QIZ7</accession>
<keyword evidence="1" id="KW-1133">Transmembrane helix</keyword>
<feature type="transmembrane region" description="Helical" evidence="1">
    <location>
        <begin position="6"/>
        <end position="24"/>
    </location>
</feature>
<gene>
    <name evidence="2" type="ORF">FSCOSCO3_A032175</name>
</gene>